<accession>A0A9J5WXS9</accession>
<organism evidence="1 2">
    <name type="scientific">Solanum commersonii</name>
    <name type="common">Commerson's wild potato</name>
    <name type="synonym">Commerson's nightshade</name>
    <dbReference type="NCBI Taxonomy" id="4109"/>
    <lineage>
        <taxon>Eukaryota</taxon>
        <taxon>Viridiplantae</taxon>
        <taxon>Streptophyta</taxon>
        <taxon>Embryophyta</taxon>
        <taxon>Tracheophyta</taxon>
        <taxon>Spermatophyta</taxon>
        <taxon>Magnoliopsida</taxon>
        <taxon>eudicotyledons</taxon>
        <taxon>Gunneridae</taxon>
        <taxon>Pentapetalae</taxon>
        <taxon>asterids</taxon>
        <taxon>lamiids</taxon>
        <taxon>Solanales</taxon>
        <taxon>Solanaceae</taxon>
        <taxon>Solanoideae</taxon>
        <taxon>Solaneae</taxon>
        <taxon>Solanum</taxon>
    </lineage>
</organism>
<reference evidence="1 2" key="1">
    <citation type="submission" date="2020-09" db="EMBL/GenBank/DDBJ databases">
        <title>De no assembly of potato wild relative species, Solanum commersonii.</title>
        <authorList>
            <person name="Cho K."/>
        </authorList>
    </citation>
    <scope>NUCLEOTIDE SEQUENCE [LARGE SCALE GENOMIC DNA]</scope>
    <source>
        <strain evidence="1">LZ3.2</strain>
        <tissue evidence="1">Leaf</tissue>
    </source>
</reference>
<evidence type="ECO:0000313" key="2">
    <source>
        <dbReference type="Proteomes" id="UP000824120"/>
    </source>
</evidence>
<gene>
    <name evidence="1" type="ORF">H5410_050696</name>
</gene>
<dbReference type="InterPro" id="IPR043502">
    <property type="entry name" value="DNA/RNA_pol_sf"/>
</dbReference>
<sequence length="360" mass="41840">MSNPLQVNCENEGEEDDIYKIYSQFKELSINVINNDKGIELLQIVKDLDIRAQIINKISNTFTSQNHITEDVHTKEGSYTKTEVKNLLLEKRKLISSPTTISDLKQEINNLKDGIYHLKEKNVTILTRLDNIESLKDLGNISESFSYEEDIPFINDIFLLTFWDNKKIIRTWNEKPFTLEFITKPFTKIINELSSKIVLKNNQNHFSIYIYGDHPNDFWNRKKHVVSLSYENNFTKNNIPTKARPCRINSNYLELCKKEIDSLLQKGLIRHSKSLWSYTTFYVNKHAEQERGAPTMRPSRPPPSRSNILAQVGNQKLIAANIASTSGLNTDHPMYNEFLDFMQSKQGKDNIPQFSQMKRT</sequence>
<name>A0A9J5WXS9_SOLCO</name>
<dbReference type="EMBL" id="JACXVP010000010">
    <property type="protein sequence ID" value="KAG5580069.1"/>
    <property type="molecule type" value="Genomic_DNA"/>
</dbReference>
<keyword evidence="2" id="KW-1185">Reference proteome</keyword>
<proteinExistence type="predicted"/>
<dbReference type="SUPFAM" id="SSF56672">
    <property type="entry name" value="DNA/RNA polymerases"/>
    <property type="match status" value="1"/>
</dbReference>
<dbReference type="AlphaFoldDB" id="A0A9J5WXS9"/>
<protein>
    <submittedName>
        <fullName evidence="1">Uncharacterized protein</fullName>
    </submittedName>
</protein>
<comment type="caution">
    <text evidence="1">The sequence shown here is derived from an EMBL/GenBank/DDBJ whole genome shotgun (WGS) entry which is preliminary data.</text>
</comment>
<dbReference type="Proteomes" id="UP000824120">
    <property type="component" value="Chromosome 10"/>
</dbReference>
<evidence type="ECO:0000313" key="1">
    <source>
        <dbReference type="EMBL" id="KAG5580069.1"/>
    </source>
</evidence>
<dbReference type="Gene3D" id="3.10.10.10">
    <property type="entry name" value="HIV Type 1 Reverse Transcriptase, subunit A, domain 1"/>
    <property type="match status" value="1"/>
</dbReference>